<gene>
    <name evidence="1" type="ORF">QWJ08_21720</name>
</gene>
<accession>A0ABT7Y7K4</accession>
<dbReference type="EMBL" id="JAUEOZ010000003">
    <property type="protein sequence ID" value="MDN2483978.1"/>
    <property type="molecule type" value="Genomic_DNA"/>
</dbReference>
<evidence type="ECO:0000313" key="2">
    <source>
        <dbReference type="Proteomes" id="UP001169719"/>
    </source>
</evidence>
<sequence>MKLTYLLALMVGLPLSVNATVSSQLDTFMHADLHVHSVPVRNNVIDKYFSCSFYHVSVTKASGRSKEVAFYPDTIAILPNGNVMSVSLPKNSSRLSELETCLSKRVSTTSQYRLREFHAALNSLYPFMEGANGGGWYQVSEDGVQLISAKTHRGQNHFYVQMKNGHPLQIHVNYETGQY</sequence>
<dbReference type="Proteomes" id="UP001169719">
    <property type="component" value="Unassembled WGS sequence"/>
</dbReference>
<keyword evidence="2" id="KW-1185">Reference proteome</keyword>
<proteinExistence type="predicted"/>
<comment type="caution">
    <text evidence="1">The sequence shown here is derived from an EMBL/GenBank/DDBJ whole genome shotgun (WGS) entry which is preliminary data.</text>
</comment>
<reference evidence="1" key="1">
    <citation type="submission" date="2024-05" db="EMBL/GenBank/DDBJ databases">
        <title>Genome Sequences of Four Agar- Degrading Marine Bacteria.</title>
        <authorList>
            <person name="Phillips E.K."/>
            <person name="Shaffer J.C."/>
            <person name="Henson M.W."/>
            <person name="Temperton B."/>
            <person name="Thrash C.J."/>
            <person name="Martin M.O."/>
        </authorList>
    </citation>
    <scope>NUCLEOTIDE SEQUENCE</scope>
    <source>
        <strain evidence="1">EKP203</strain>
    </source>
</reference>
<dbReference type="RefSeq" id="WP_289964164.1">
    <property type="nucleotide sequence ID" value="NZ_JAUEOZ010000003.1"/>
</dbReference>
<evidence type="ECO:0000313" key="1">
    <source>
        <dbReference type="EMBL" id="MDN2483978.1"/>
    </source>
</evidence>
<name>A0ABT7Y7K4_9VIBR</name>
<organism evidence="1 2">
    <name type="scientific">Vibrio agarivorans</name>
    <dbReference type="NCBI Taxonomy" id="153622"/>
    <lineage>
        <taxon>Bacteria</taxon>
        <taxon>Pseudomonadati</taxon>
        <taxon>Pseudomonadota</taxon>
        <taxon>Gammaproteobacteria</taxon>
        <taxon>Vibrionales</taxon>
        <taxon>Vibrionaceae</taxon>
        <taxon>Vibrio</taxon>
    </lineage>
</organism>
<protein>
    <submittedName>
        <fullName evidence="1">Uncharacterized protein</fullName>
    </submittedName>
</protein>